<evidence type="ECO:0000313" key="5">
    <source>
        <dbReference type="Proteomes" id="UP000255467"/>
    </source>
</evidence>
<dbReference type="SUPFAM" id="SSF51695">
    <property type="entry name" value="PLC-like phosphodiesterases"/>
    <property type="match status" value="1"/>
</dbReference>
<evidence type="ECO:0000313" key="4">
    <source>
        <dbReference type="EMBL" id="SUA72992.1"/>
    </source>
</evidence>
<sequence length="367" mass="39629">MTSLHARSTTTRTVAALGVAVAALALTACGSDDPDPTAPTTSAASAAADPNRPFDLQAHRGGRGLTIEESLPGFAKAIELGVSTLELDIVLTRDKVPLIWHDPEIEDEKCSDTAPATPDDPQYPYVDKLVHDLTYTQIQTLDCGKRLADFPTAQELPGNRIATLPELFDLVKTYPGAFEGLRYNIETKIEAEDRDESATPEEFVDVILAAVDAAGATDKVEIQSFDWRSLPLVKAKNPAVPTVALYDDSTFTAGSAWLGPIRYEDYRDDPLAAVKALGADIASPSYVNPWDSDAKLGDAGFTLVTDSAYVRRAHELGLRVVPWTVNDKATLAAVIDQGVDGVITDYPDRAREVMREKGMPLPASYTR</sequence>
<dbReference type="InterPro" id="IPR030395">
    <property type="entry name" value="GP_PDE_dom"/>
</dbReference>
<proteinExistence type="predicted"/>
<dbReference type="GO" id="GO:0008889">
    <property type="term" value="F:glycerophosphodiester phosphodiesterase activity"/>
    <property type="evidence" value="ECO:0007669"/>
    <property type="project" value="UniProtKB-EC"/>
</dbReference>
<feature type="region of interest" description="Disordered" evidence="1">
    <location>
        <begin position="32"/>
        <end position="54"/>
    </location>
</feature>
<dbReference type="PROSITE" id="PS51704">
    <property type="entry name" value="GP_PDE"/>
    <property type="match status" value="1"/>
</dbReference>
<dbReference type="GO" id="GO:0006629">
    <property type="term" value="P:lipid metabolic process"/>
    <property type="evidence" value="ECO:0007669"/>
    <property type="project" value="InterPro"/>
</dbReference>
<reference evidence="4 5" key="1">
    <citation type="submission" date="2018-06" db="EMBL/GenBank/DDBJ databases">
        <authorList>
            <consortium name="Pathogen Informatics"/>
            <person name="Doyle S."/>
        </authorList>
    </citation>
    <scope>NUCLEOTIDE SEQUENCE [LARGE SCALE GENOMIC DNA]</scope>
    <source>
        <strain evidence="4 5">NCTC1934</strain>
    </source>
</reference>
<keyword evidence="5" id="KW-1185">Reference proteome</keyword>
<dbReference type="Proteomes" id="UP000255467">
    <property type="component" value="Unassembled WGS sequence"/>
</dbReference>
<dbReference type="AlphaFoldDB" id="A0A378Y704"/>
<evidence type="ECO:0000256" key="2">
    <source>
        <dbReference type="SAM" id="SignalP"/>
    </source>
</evidence>
<keyword evidence="4" id="KW-0378">Hydrolase</keyword>
<dbReference type="EMBL" id="UGRY01000002">
    <property type="protein sequence ID" value="SUA72992.1"/>
    <property type="molecule type" value="Genomic_DNA"/>
</dbReference>
<dbReference type="OrthoDB" id="384721at2"/>
<evidence type="ECO:0000256" key="1">
    <source>
        <dbReference type="SAM" id="MobiDB-lite"/>
    </source>
</evidence>
<dbReference type="Pfam" id="PF03009">
    <property type="entry name" value="GDPD"/>
    <property type="match status" value="1"/>
</dbReference>
<feature type="compositionally biased region" description="Low complexity" evidence="1">
    <location>
        <begin position="38"/>
        <end position="50"/>
    </location>
</feature>
<dbReference type="CDD" id="cd08567">
    <property type="entry name" value="GDPD_SpGDE_like"/>
    <property type="match status" value="1"/>
</dbReference>
<feature type="domain" description="GP-PDE" evidence="3">
    <location>
        <begin position="54"/>
        <end position="354"/>
    </location>
</feature>
<feature type="chain" id="PRO_5039456843" evidence="2">
    <location>
        <begin position="31"/>
        <end position="367"/>
    </location>
</feature>
<feature type="signal peptide" evidence="2">
    <location>
        <begin position="1"/>
        <end position="30"/>
    </location>
</feature>
<dbReference type="PANTHER" id="PTHR46211">
    <property type="entry name" value="GLYCEROPHOSPHORYL DIESTER PHOSPHODIESTERASE"/>
    <property type="match status" value="1"/>
</dbReference>
<dbReference type="RefSeq" id="WP_039816700.1">
    <property type="nucleotide sequence ID" value="NZ_UGRY01000002.1"/>
</dbReference>
<dbReference type="Gene3D" id="3.20.20.190">
    <property type="entry name" value="Phosphatidylinositol (PI) phosphodiesterase"/>
    <property type="match status" value="1"/>
</dbReference>
<name>A0A378Y704_9NOCA</name>
<protein>
    <submittedName>
        <fullName evidence="4">Glycerophosphoryl diester phosphodiesterase</fullName>
        <ecNumber evidence="4">3.1.4.46</ecNumber>
    </submittedName>
</protein>
<gene>
    <name evidence="4" type="primary">glpQ</name>
    <name evidence="4" type="ORF">NCTC1934_00424</name>
</gene>
<accession>A0A378Y704</accession>
<dbReference type="InterPro" id="IPR017946">
    <property type="entry name" value="PLC-like_Pdiesterase_TIM-brl"/>
</dbReference>
<dbReference type="PANTHER" id="PTHR46211:SF14">
    <property type="entry name" value="GLYCEROPHOSPHODIESTER PHOSPHODIESTERASE"/>
    <property type="match status" value="1"/>
</dbReference>
<dbReference type="STRING" id="1406858.GCA_000710895_01545"/>
<keyword evidence="2" id="KW-0732">Signal</keyword>
<dbReference type="PROSITE" id="PS51257">
    <property type="entry name" value="PROKAR_LIPOPROTEIN"/>
    <property type="match status" value="1"/>
</dbReference>
<evidence type="ECO:0000259" key="3">
    <source>
        <dbReference type="PROSITE" id="PS51704"/>
    </source>
</evidence>
<dbReference type="EC" id="3.1.4.46" evidence="4"/>
<organism evidence="4 5">
    <name type="scientific">Nocardia otitidiscaviarum</name>
    <dbReference type="NCBI Taxonomy" id="1823"/>
    <lineage>
        <taxon>Bacteria</taxon>
        <taxon>Bacillati</taxon>
        <taxon>Actinomycetota</taxon>
        <taxon>Actinomycetes</taxon>
        <taxon>Mycobacteriales</taxon>
        <taxon>Nocardiaceae</taxon>
        <taxon>Nocardia</taxon>
    </lineage>
</organism>